<keyword evidence="3" id="KW-1185">Reference proteome</keyword>
<accession>A0A1A6GGE2</accession>
<evidence type="ECO:0000313" key="2">
    <source>
        <dbReference type="EMBL" id="OBS65296.1"/>
    </source>
</evidence>
<sequence length="89" mass="9971">MPVVAVIYDVPPLGGSWRAFPSRPWAFPAREFLRKKLIGKEVCFTIENKTPQGREYGMIYLGKDTNGENIAESLVAEGLATRREGMRAN</sequence>
<dbReference type="InterPro" id="IPR002071">
    <property type="entry name" value="Thermonucl_AS"/>
</dbReference>
<dbReference type="SUPFAM" id="SSF50199">
    <property type="entry name" value="Staphylococcal nuclease"/>
    <property type="match status" value="1"/>
</dbReference>
<gene>
    <name evidence="2" type="ORF">A6R68_06164</name>
</gene>
<dbReference type="GO" id="GO:0004518">
    <property type="term" value="F:nuclease activity"/>
    <property type="evidence" value="ECO:0007669"/>
    <property type="project" value="InterPro"/>
</dbReference>
<protein>
    <recommendedName>
        <fullName evidence="1">TNase-like domain-containing protein</fullName>
    </recommendedName>
</protein>
<feature type="non-terminal residue" evidence="2">
    <location>
        <position position="89"/>
    </location>
</feature>
<dbReference type="InterPro" id="IPR016071">
    <property type="entry name" value="Staphylococal_nuclease_OB-fold"/>
</dbReference>
<dbReference type="PROSITE" id="PS50830">
    <property type="entry name" value="TNASE_3"/>
    <property type="match status" value="1"/>
</dbReference>
<dbReference type="SMART" id="SM00318">
    <property type="entry name" value="SNc"/>
    <property type="match status" value="1"/>
</dbReference>
<dbReference type="GO" id="GO:0005634">
    <property type="term" value="C:nucleus"/>
    <property type="evidence" value="ECO:0007669"/>
    <property type="project" value="TreeGrafter"/>
</dbReference>
<dbReference type="AlphaFoldDB" id="A0A1A6GGE2"/>
<dbReference type="GO" id="GO:0006402">
    <property type="term" value="P:mRNA catabolic process"/>
    <property type="evidence" value="ECO:0007669"/>
    <property type="project" value="TreeGrafter"/>
</dbReference>
<dbReference type="Proteomes" id="UP000092124">
    <property type="component" value="Unassembled WGS sequence"/>
</dbReference>
<dbReference type="EMBL" id="LZPO01096856">
    <property type="protein sequence ID" value="OBS65296.1"/>
    <property type="molecule type" value="Genomic_DNA"/>
</dbReference>
<feature type="domain" description="TNase-like" evidence="1">
    <location>
        <begin position="1"/>
        <end position="89"/>
    </location>
</feature>
<dbReference type="GO" id="GO:0005829">
    <property type="term" value="C:cytosol"/>
    <property type="evidence" value="ECO:0007669"/>
    <property type="project" value="TreeGrafter"/>
</dbReference>
<name>A0A1A6GGE2_NEOLE</name>
<reference evidence="2 3" key="1">
    <citation type="submission" date="2016-06" db="EMBL/GenBank/DDBJ databases">
        <title>The Draft Genome Sequence and Annotation of the Desert Woodrat Neotoma lepida.</title>
        <authorList>
            <person name="Campbell M."/>
            <person name="Oakeson K.F."/>
            <person name="Yandell M."/>
            <person name="Halpert J.R."/>
            <person name="Dearing D."/>
        </authorList>
    </citation>
    <scope>NUCLEOTIDE SEQUENCE [LARGE SCALE GENOMIC DNA]</scope>
    <source>
        <strain evidence="2">417</strain>
        <tissue evidence="2">Liver</tissue>
    </source>
</reference>
<dbReference type="PANTHER" id="PTHR12302:SF2">
    <property type="entry name" value="STAPHYLOCOCCAL NUCLEASE DOMAIN-CONTAINING PROTEIN 1"/>
    <property type="match status" value="1"/>
</dbReference>
<dbReference type="Gene3D" id="2.40.50.90">
    <property type="match status" value="1"/>
</dbReference>
<evidence type="ECO:0000259" key="1">
    <source>
        <dbReference type="PROSITE" id="PS50830"/>
    </source>
</evidence>
<dbReference type="STRING" id="56216.A0A1A6GGE2"/>
<comment type="caution">
    <text evidence="2">The sequence shown here is derived from an EMBL/GenBank/DDBJ whole genome shotgun (WGS) entry which is preliminary data.</text>
</comment>
<dbReference type="OrthoDB" id="10023235at2759"/>
<organism evidence="2 3">
    <name type="scientific">Neotoma lepida</name>
    <name type="common">Desert woodrat</name>
    <dbReference type="NCBI Taxonomy" id="56216"/>
    <lineage>
        <taxon>Eukaryota</taxon>
        <taxon>Metazoa</taxon>
        <taxon>Chordata</taxon>
        <taxon>Craniata</taxon>
        <taxon>Vertebrata</taxon>
        <taxon>Euteleostomi</taxon>
        <taxon>Mammalia</taxon>
        <taxon>Eutheria</taxon>
        <taxon>Euarchontoglires</taxon>
        <taxon>Glires</taxon>
        <taxon>Rodentia</taxon>
        <taxon>Myomorpha</taxon>
        <taxon>Muroidea</taxon>
        <taxon>Cricetidae</taxon>
        <taxon>Neotominae</taxon>
        <taxon>Neotoma</taxon>
    </lineage>
</organism>
<dbReference type="PROSITE" id="PS01284">
    <property type="entry name" value="TNASE_2"/>
    <property type="match status" value="1"/>
</dbReference>
<dbReference type="Pfam" id="PF00565">
    <property type="entry name" value="SNase"/>
    <property type="match status" value="1"/>
</dbReference>
<proteinExistence type="predicted"/>
<dbReference type="PANTHER" id="PTHR12302">
    <property type="entry name" value="EBNA2 BINDING PROTEIN P100"/>
    <property type="match status" value="1"/>
</dbReference>
<evidence type="ECO:0000313" key="3">
    <source>
        <dbReference type="Proteomes" id="UP000092124"/>
    </source>
</evidence>
<dbReference type="GO" id="GO:0003723">
    <property type="term" value="F:RNA binding"/>
    <property type="evidence" value="ECO:0007669"/>
    <property type="project" value="TreeGrafter"/>
</dbReference>
<dbReference type="InterPro" id="IPR035437">
    <property type="entry name" value="SNase_OB-fold_sf"/>
</dbReference>